<dbReference type="AlphaFoldDB" id="A0A345CPR2"/>
<protein>
    <submittedName>
        <fullName evidence="3">Cupin domain-containing protein</fullName>
    </submittedName>
</protein>
<dbReference type="InterPro" id="IPR013096">
    <property type="entry name" value="Cupin_2"/>
</dbReference>
<evidence type="ECO:0000313" key="3">
    <source>
        <dbReference type="EMBL" id="AXF75429.1"/>
    </source>
</evidence>
<dbReference type="SUPFAM" id="SSF51182">
    <property type="entry name" value="RmlC-like cupins"/>
    <property type="match status" value="1"/>
</dbReference>
<dbReference type="Pfam" id="PF07883">
    <property type="entry name" value="Cupin_2"/>
    <property type="match status" value="1"/>
</dbReference>
<dbReference type="Gene3D" id="2.60.120.10">
    <property type="entry name" value="Jelly Rolls"/>
    <property type="match status" value="1"/>
</dbReference>
<accession>A0A345CPR2</accession>
<dbReference type="Proteomes" id="UP000264980">
    <property type="component" value="Chromosome"/>
</dbReference>
<evidence type="ECO:0000259" key="2">
    <source>
        <dbReference type="Pfam" id="PF07883"/>
    </source>
</evidence>
<dbReference type="InterPro" id="IPR011051">
    <property type="entry name" value="RmlC_Cupin_sf"/>
</dbReference>
<dbReference type="InterPro" id="IPR051610">
    <property type="entry name" value="GPI/OXD"/>
</dbReference>
<dbReference type="PANTHER" id="PTHR35848">
    <property type="entry name" value="OXALATE-BINDING PROTEIN"/>
    <property type="match status" value="1"/>
</dbReference>
<name>A0A345CPR2_9GAMM</name>
<evidence type="ECO:0000313" key="4">
    <source>
        <dbReference type="Proteomes" id="UP000264980"/>
    </source>
</evidence>
<gene>
    <name evidence="3" type="ORF">AV903_03805</name>
</gene>
<dbReference type="InterPro" id="IPR014710">
    <property type="entry name" value="RmlC-like_jellyroll"/>
</dbReference>
<feature type="domain" description="Cupin type-2" evidence="2">
    <location>
        <begin position="39"/>
        <end position="103"/>
    </location>
</feature>
<keyword evidence="1" id="KW-0479">Metal-binding</keyword>
<reference evidence="3 4" key="1">
    <citation type="submission" date="2016-01" db="EMBL/GenBank/DDBJ databases">
        <authorList>
            <person name="Oliw E.H."/>
        </authorList>
    </citation>
    <scope>NUCLEOTIDE SEQUENCE [LARGE SCALE GENOMIC DNA]</scope>
    <source>
        <strain evidence="3 4">MDcuke</strain>
    </source>
</reference>
<sequence length="107" mass="12018">MKIPMSEINLSLDGIKMLVPMLGLEKLGTNIGVSKFSVDKNTCTPVDVHDDHEIWFIHEGEGLLTLDGEDKIARMGDFLYFKPNSKHTILNTSSSQLCIISIWWINA</sequence>
<dbReference type="PANTHER" id="PTHR35848:SF6">
    <property type="entry name" value="CUPIN TYPE-2 DOMAIN-CONTAINING PROTEIN"/>
    <property type="match status" value="1"/>
</dbReference>
<proteinExistence type="predicted"/>
<dbReference type="EMBL" id="CP013970">
    <property type="protein sequence ID" value="AXF75429.1"/>
    <property type="molecule type" value="Genomic_DNA"/>
</dbReference>
<dbReference type="GO" id="GO:0046872">
    <property type="term" value="F:metal ion binding"/>
    <property type="evidence" value="ECO:0007669"/>
    <property type="project" value="UniProtKB-KW"/>
</dbReference>
<organism evidence="3 4">
    <name type="scientific">Erwinia tracheiphila</name>
    <dbReference type="NCBI Taxonomy" id="65700"/>
    <lineage>
        <taxon>Bacteria</taxon>
        <taxon>Pseudomonadati</taxon>
        <taxon>Pseudomonadota</taxon>
        <taxon>Gammaproteobacteria</taxon>
        <taxon>Enterobacterales</taxon>
        <taxon>Erwiniaceae</taxon>
        <taxon>Erwinia</taxon>
    </lineage>
</organism>
<evidence type="ECO:0000256" key="1">
    <source>
        <dbReference type="ARBA" id="ARBA00022723"/>
    </source>
</evidence>